<keyword evidence="3" id="KW-1185">Reference proteome</keyword>
<sequence length="248" mass="27735">MKKWKLSETEEDLRTLGDEGRCSHRKRSWWAVGSVLSFNTCCVVVSIWEWRMYSDACAVSAMLCEVVSSGVDGEVNGDMDFNVVLGQSELTEKALHLCHLLPPGFLPPCQSSQSMSLDAVDSLVRCGILIMEEIPRDAPLCDSWKKDGALNWTASDDPYHSDSDCDVEEDLRSYKISQPSRCPEMLFFLCSMLAGHVRALCWATSCLDLLPTPLPEAEFVAQMHSHLCAAADQKKRHYARLKVLVQSN</sequence>
<comment type="caution">
    <text evidence="2">The sequence shown here is derived from an EMBL/GenBank/DDBJ whole genome shotgun (WGS) entry which is preliminary data.</text>
</comment>
<dbReference type="GO" id="GO:0031966">
    <property type="term" value="C:mitochondrial membrane"/>
    <property type="evidence" value="ECO:0007669"/>
    <property type="project" value="TreeGrafter"/>
</dbReference>
<feature type="transmembrane region" description="Helical" evidence="1">
    <location>
        <begin position="29"/>
        <end position="48"/>
    </location>
</feature>
<dbReference type="EMBL" id="SRLO01000213">
    <property type="protein sequence ID" value="TNN66870.1"/>
    <property type="molecule type" value="Genomic_DNA"/>
</dbReference>
<protein>
    <submittedName>
        <fullName evidence="2">Glycerol-3-phosphate acyltransferase 2, mitochondrial</fullName>
    </submittedName>
</protein>
<dbReference type="GO" id="GO:0019432">
    <property type="term" value="P:triglyceride biosynthetic process"/>
    <property type="evidence" value="ECO:0007669"/>
    <property type="project" value="TreeGrafter"/>
</dbReference>
<keyword evidence="1" id="KW-0812">Transmembrane</keyword>
<keyword evidence="2" id="KW-0012">Acyltransferase</keyword>
<proteinExistence type="predicted"/>
<dbReference type="GO" id="GO:0006631">
    <property type="term" value="P:fatty acid metabolic process"/>
    <property type="evidence" value="ECO:0007669"/>
    <property type="project" value="TreeGrafter"/>
</dbReference>
<dbReference type="Proteomes" id="UP000314294">
    <property type="component" value="Unassembled WGS sequence"/>
</dbReference>
<dbReference type="AlphaFoldDB" id="A0A4Z2HMR9"/>
<evidence type="ECO:0000313" key="3">
    <source>
        <dbReference type="Proteomes" id="UP000314294"/>
    </source>
</evidence>
<keyword evidence="1" id="KW-1133">Transmembrane helix</keyword>
<dbReference type="PANTHER" id="PTHR12563">
    <property type="entry name" value="GLYCEROL-3-PHOSPHATE ACYLTRANSFERASE"/>
    <property type="match status" value="1"/>
</dbReference>
<dbReference type="GO" id="GO:0034587">
    <property type="term" value="P:piRNA processing"/>
    <property type="evidence" value="ECO:0007669"/>
    <property type="project" value="TreeGrafter"/>
</dbReference>
<dbReference type="InterPro" id="IPR022284">
    <property type="entry name" value="GPAT/DHAPAT"/>
</dbReference>
<accession>A0A4Z2HMR9</accession>
<gene>
    <name evidence="2" type="primary">GPAT2</name>
    <name evidence="2" type="ORF">EYF80_022939</name>
</gene>
<dbReference type="GO" id="GO:0008654">
    <property type="term" value="P:phospholipid biosynthetic process"/>
    <property type="evidence" value="ECO:0007669"/>
    <property type="project" value="TreeGrafter"/>
</dbReference>
<keyword evidence="1" id="KW-0472">Membrane</keyword>
<reference evidence="2 3" key="1">
    <citation type="submission" date="2019-03" db="EMBL/GenBank/DDBJ databases">
        <title>First draft genome of Liparis tanakae, snailfish: a comprehensive survey of snailfish specific genes.</title>
        <authorList>
            <person name="Kim W."/>
            <person name="Song I."/>
            <person name="Jeong J.-H."/>
            <person name="Kim D."/>
            <person name="Kim S."/>
            <person name="Ryu S."/>
            <person name="Song J.Y."/>
            <person name="Lee S.K."/>
        </authorList>
    </citation>
    <scope>NUCLEOTIDE SEQUENCE [LARGE SCALE GENOMIC DNA]</scope>
    <source>
        <tissue evidence="2">Muscle</tissue>
    </source>
</reference>
<dbReference type="OrthoDB" id="5962536at2759"/>
<evidence type="ECO:0000256" key="1">
    <source>
        <dbReference type="SAM" id="Phobius"/>
    </source>
</evidence>
<keyword evidence="2" id="KW-0808">Transferase</keyword>
<dbReference type="PANTHER" id="PTHR12563:SF15">
    <property type="entry name" value="GLYCEROL-3-PHOSPHATE ACYLTRANSFERASE 2, MITOCHONDRIAL"/>
    <property type="match status" value="1"/>
</dbReference>
<organism evidence="2 3">
    <name type="scientific">Liparis tanakae</name>
    <name type="common">Tanaka's snailfish</name>
    <dbReference type="NCBI Taxonomy" id="230148"/>
    <lineage>
        <taxon>Eukaryota</taxon>
        <taxon>Metazoa</taxon>
        <taxon>Chordata</taxon>
        <taxon>Craniata</taxon>
        <taxon>Vertebrata</taxon>
        <taxon>Euteleostomi</taxon>
        <taxon>Actinopterygii</taxon>
        <taxon>Neopterygii</taxon>
        <taxon>Teleostei</taxon>
        <taxon>Neoteleostei</taxon>
        <taxon>Acanthomorphata</taxon>
        <taxon>Eupercaria</taxon>
        <taxon>Perciformes</taxon>
        <taxon>Cottioidei</taxon>
        <taxon>Cottales</taxon>
        <taxon>Liparidae</taxon>
        <taxon>Liparis</taxon>
    </lineage>
</organism>
<dbReference type="GO" id="GO:0004366">
    <property type="term" value="F:glycerol-3-phosphate O-acyltransferase activity"/>
    <property type="evidence" value="ECO:0007669"/>
    <property type="project" value="TreeGrafter"/>
</dbReference>
<dbReference type="GO" id="GO:0006072">
    <property type="term" value="P:glycerol-3-phosphate metabolic process"/>
    <property type="evidence" value="ECO:0007669"/>
    <property type="project" value="TreeGrafter"/>
</dbReference>
<evidence type="ECO:0000313" key="2">
    <source>
        <dbReference type="EMBL" id="TNN66870.1"/>
    </source>
</evidence>
<name>A0A4Z2HMR9_9TELE</name>